<evidence type="ECO:0000256" key="3">
    <source>
        <dbReference type="SAM" id="MobiDB-lite"/>
    </source>
</evidence>
<proteinExistence type="predicted"/>
<feature type="region of interest" description="Disordered" evidence="3">
    <location>
        <begin position="1"/>
        <end position="22"/>
    </location>
</feature>
<name>A0ABR3RV96_9PLEO</name>
<evidence type="ECO:0000313" key="5">
    <source>
        <dbReference type="EMBL" id="KAL1608356.1"/>
    </source>
</evidence>
<dbReference type="EMBL" id="JAKJXO020000003">
    <property type="protein sequence ID" value="KAL1608356.1"/>
    <property type="molecule type" value="Genomic_DNA"/>
</dbReference>
<dbReference type="InterPro" id="IPR050613">
    <property type="entry name" value="Sec_Metabolite_Reg"/>
</dbReference>
<organism evidence="5 6">
    <name type="scientific">Paraconiothyrium brasiliense</name>
    <dbReference type="NCBI Taxonomy" id="300254"/>
    <lineage>
        <taxon>Eukaryota</taxon>
        <taxon>Fungi</taxon>
        <taxon>Dikarya</taxon>
        <taxon>Ascomycota</taxon>
        <taxon>Pezizomycotina</taxon>
        <taxon>Dothideomycetes</taxon>
        <taxon>Pleosporomycetidae</taxon>
        <taxon>Pleosporales</taxon>
        <taxon>Massarineae</taxon>
        <taxon>Didymosphaeriaceae</taxon>
        <taxon>Paraconiothyrium</taxon>
    </lineage>
</organism>
<dbReference type="SMART" id="SM00906">
    <property type="entry name" value="Fungal_trans"/>
    <property type="match status" value="1"/>
</dbReference>
<gene>
    <name evidence="5" type="ORF">SLS60_003297</name>
</gene>
<dbReference type="PANTHER" id="PTHR31001">
    <property type="entry name" value="UNCHARACTERIZED TRANSCRIPTIONAL REGULATORY PROTEIN"/>
    <property type="match status" value="1"/>
</dbReference>
<comment type="caution">
    <text evidence="5">The sequence shown here is derived from an EMBL/GenBank/DDBJ whole genome shotgun (WGS) entry which is preliminary data.</text>
</comment>
<evidence type="ECO:0000259" key="4">
    <source>
        <dbReference type="SMART" id="SM00906"/>
    </source>
</evidence>
<dbReference type="Proteomes" id="UP001521785">
    <property type="component" value="Unassembled WGS sequence"/>
</dbReference>
<keyword evidence="2" id="KW-0539">Nucleus</keyword>
<comment type="subcellular location">
    <subcellularLocation>
        <location evidence="1">Nucleus</location>
    </subcellularLocation>
</comment>
<evidence type="ECO:0000256" key="1">
    <source>
        <dbReference type="ARBA" id="ARBA00004123"/>
    </source>
</evidence>
<dbReference type="PANTHER" id="PTHR31001:SF77">
    <property type="entry name" value="TRANSCRIPTION FACTOR, PUTATIVE (AFU_ORTHOLOGUE AFUA_3G12940)-RELATED"/>
    <property type="match status" value="1"/>
</dbReference>
<feature type="region of interest" description="Disordered" evidence="3">
    <location>
        <begin position="506"/>
        <end position="529"/>
    </location>
</feature>
<evidence type="ECO:0000313" key="6">
    <source>
        <dbReference type="Proteomes" id="UP001521785"/>
    </source>
</evidence>
<protein>
    <recommendedName>
        <fullName evidence="4">Xylanolytic transcriptional activator regulatory domain-containing protein</fullName>
    </recommendedName>
</protein>
<evidence type="ECO:0000256" key="2">
    <source>
        <dbReference type="ARBA" id="ARBA00023242"/>
    </source>
</evidence>
<accession>A0ABR3RV96</accession>
<sequence length="631" mass="71844">MFAMKKSMGMTQDSRHRRQARRHKELQAYLQITMMGRSFSMIQDIKALLGEKTDENSDGPTQNNLIHAIGLGRARLGVSLEMLIPETQVQRDALLDIYFSNVDPVVRITHRPSLMNRLPTYVQNVHPLVFAIFYSAINSLPNAVVESRFGESREELMAKFELGIEVGLARGNYLTSPSLELLQAFTIWLTCITREEDIGKAWALLGIAIRIALNQGLHRDPSLFPSGTFDVVTVELRRRVWHQICSLEFRAAEAKGQEPSIAEDDYTTLLPRNIEDEELIEGQSPGATPYNEERWTSMTYQLIRFVGSRASRQIIKSTYRLERRMLESGLHGTSGPDPAMELQTIYQQIQNMVEEMHQDNYRKYLQFASRDVPIQRLSLGLATLLEWRCYVLFWLRMPRAFRDVVFSIDVRRSIFEKSVNMIETLNGATADVDAARFQWHIGHAAFQAIMYVRHVLSELRNPLFDAPDRHRAIRALQLSRLLKEQNHTRPWQVVKGMIDRLVGEQGSIRSSQSEASPLPYNNSAQPTTTSLPLDGLAMYPQPITSFPKQESPQPMVAPAIEPPSQVLHPLQTTEQPDIDFNDFNFDNIIGGTQTNGELPEFDFGFWGDPINFGSEPINYPIDGGYATTWTS</sequence>
<dbReference type="CDD" id="cd12148">
    <property type="entry name" value="fungal_TF_MHR"/>
    <property type="match status" value="1"/>
</dbReference>
<dbReference type="Pfam" id="PF04082">
    <property type="entry name" value="Fungal_trans"/>
    <property type="match status" value="1"/>
</dbReference>
<dbReference type="InterPro" id="IPR007219">
    <property type="entry name" value="XnlR_reg_dom"/>
</dbReference>
<feature type="compositionally biased region" description="Polar residues" evidence="3">
    <location>
        <begin position="507"/>
        <end position="529"/>
    </location>
</feature>
<keyword evidence="6" id="KW-1185">Reference proteome</keyword>
<reference evidence="5 6" key="1">
    <citation type="submission" date="2024-02" db="EMBL/GenBank/DDBJ databases">
        <title>De novo assembly and annotation of 12 fungi associated with fruit tree decline syndrome in Ontario, Canada.</title>
        <authorList>
            <person name="Sulman M."/>
            <person name="Ellouze W."/>
            <person name="Ilyukhin E."/>
        </authorList>
    </citation>
    <scope>NUCLEOTIDE SEQUENCE [LARGE SCALE GENOMIC DNA]</scope>
    <source>
        <strain evidence="5 6">M42-189</strain>
    </source>
</reference>
<feature type="domain" description="Xylanolytic transcriptional activator regulatory" evidence="4">
    <location>
        <begin position="201"/>
        <end position="277"/>
    </location>
</feature>